<organism evidence="2 3">
    <name type="scientific">Maribellus comscasis</name>
    <dbReference type="NCBI Taxonomy" id="2681766"/>
    <lineage>
        <taxon>Bacteria</taxon>
        <taxon>Pseudomonadati</taxon>
        <taxon>Bacteroidota</taxon>
        <taxon>Bacteroidia</taxon>
        <taxon>Marinilabiliales</taxon>
        <taxon>Prolixibacteraceae</taxon>
        <taxon>Maribellus</taxon>
    </lineage>
</organism>
<sequence>MNSSFRKNGLRFVFVSLILVVSNSCQKPADKEAYLQNFRDFVERVKKYHDDYTKGDWEWADKRFTQYSDKWYDDFKEELTSNEKIEVLTLKLEYQNLKEPSVISDLLKSLKREDVDEIKDKIDEYIEKDLDEDVEKVMDGLKEIGDSAVKVVEDILEEIDNRF</sequence>
<evidence type="ECO:0000313" key="2">
    <source>
        <dbReference type="EMBL" id="QGY43697.1"/>
    </source>
</evidence>
<name>A0A6I6JU44_9BACT</name>
<reference evidence="2 3" key="1">
    <citation type="submission" date="2019-11" db="EMBL/GenBank/DDBJ databases">
        <authorList>
            <person name="Zheng R.K."/>
            <person name="Sun C.M."/>
        </authorList>
    </citation>
    <scope>NUCLEOTIDE SEQUENCE [LARGE SCALE GENOMIC DNA]</scope>
    <source>
        <strain evidence="2 3">WC007</strain>
    </source>
</reference>
<gene>
    <name evidence="2" type="ORF">GM418_08520</name>
</gene>
<dbReference type="EMBL" id="CP046401">
    <property type="protein sequence ID" value="QGY43697.1"/>
    <property type="molecule type" value="Genomic_DNA"/>
</dbReference>
<accession>A0A6I6JU44</accession>
<dbReference type="KEGG" id="mcos:GM418_08520"/>
<dbReference type="AlphaFoldDB" id="A0A6I6JU44"/>
<evidence type="ECO:0000259" key="1">
    <source>
        <dbReference type="Pfam" id="PF20203"/>
    </source>
</evidence>
<proteinExistence type="predicted"/>
<keyword evidence="3" id="KW-1185">Reference proteome</keyword>
<dbReference type="RefSeq" id="WP_158865084.1">
    <property type="nucleotide sequence ID" value="NZ_CP046401.1"/>
</dbReference>
<feature type="domain" description="DUF6565" evidence="1">
    <location>
        <begin position="45"/>
        <end position="157"/>
    </location>
</feature>
<dbReference type="InterPro" id="IPR046695">
    <property type="entry name" value="DUF6565"/>
</dbReference>
<protein>
    <recommendedName>
        <fullName evidence="1">DUF6565 domain-containing protein</fullName>
    </recommendedName>
</protein>
<evidence type="ECO:0000313" key="3">
    <source>
        <dbReference type="Proteomes" id="UP000428260"/>
    </source>
</evidence>
<dbReference type="Proteomes" id="UP000428260">
    <property type="component" value="Chromosome"/>
</dbReference>
<dbReference type="Pfam" id="PF20203">
    <property type="entry name" value="DUF6565"/>
    <property type="match status" value="1"/>
</dbReference>